<dbReference type="RefSeq" id="XP_003027212.1">
    <property type="nucleotide sequence ID" value="XM_003027166.1"/>
</dbReference>
<dbReference type="AlphaFoldDB" id="D8QIY0"/>
<proteinExistence type="predicted"/>
<dbReference type="Proteomes" id="UP000007431">
    <property type="component" value="Unassembled WGS sequence"/>
</dbReference>
<gene>
    <name evidence="2" type="ORF">SCHCODRAFT_113847</name>
</gene>
<dbReference type="SUPFAM" id="SSF52047">
    <property type="entry name" value="RNI-like"/>
    <property type="match status" value="1"/>
</dbReference>
<feature type="region of interest" description="Disordered" evidence="1">
    <location>
        <begin position="1"/>
        <end position="49"/>
    </location>
</feature>
<dbReference type="STRING" id="578458.D8QIY0"/>
<dbReference type="KEGG" id="scm:SCHCO_02556849"/>
<dbReference type="InterPro" id="IPR032675">
    <property type="entry name" value="LRR_dom_sf"/>
</dbReference>
<protein>
    <recommendedName>
        <fullName evidence="4">F-box domain-containing protein</fullName>
    </recommendedName>
</protein>
<feature type="compositionally biased region" description="Low complexity" evidence="1">
    <location>
        <begin position="1"/>
        <end position="23"/>
    </location>
</feature>
<dbReference type="Gene3D" id="3.80.10.10">
    <property type="entry name" value="Ribonuclease Inhibitor"/>
    <property type="match status" value="1"/>
</dbReference>
<reference evidence="2 3" key="1">
    <citation type="journal article" date="2010" name="Nat. Biotechnol.">
        <title>Genome sequence of the model mushroom Schizophyllum commune.</title>
        <authorList>
            <person name="Ohm R.A."/>
            <person name="de Jong J.F."/>
            <person name="Lugones L.G."/>
            <person name="Aerts A."/>
            <person name="Kothe E."/>
            <person name="Stajich J.E."/>
            <person name="de Vries R.P."/>
            <person name="Record E."/>
            <person name="Levasseur A."/>
            <person name="Baker S.E."/>
            <person name="Bartholomew K.A."/>
            <person name="Coutinho P.M."/>
            <person name="Erdmann S."/>
            <person name="Fowler T.J."/>
            <person name="Gathman A.C."/>
            <person name="Lombard V."/>
            <person name="Henrissat B."/>
            <person name="Knabe N."/>
            <person name="Kuees U."/>
            <person name="Lilly W.W."/>
            <person name="Lindquist E."/>
            <person name="Lucas S."/>
            <person name="Magnuson J.K."/>
            <person name="Piumi F."/>
            <person name="Raudaskoski M."/>
            <person name="Salamov A."/>
            <person name="Schmutz J."/>
            <person name="Schwarze F.W.M.R."/>
            <person name="vanKuyk P.A."/>
            <person name="Horton J.S."/>
            <person name="Grigoriev I.V."/>
            <person name="Woesten H.A.B."/>
        </authorList>
    </citation>
    <scope>NUCLEOTIDE SEQUENCE [LARGE SCALE GENOMIC DNA]</scope>
    <source>
        <strain evidence="3">H4-8 / FGSC 9210</strain>
    </source>
</reference>
<organism evidence="3">
    <name type="scientific">Schizophyllum commune (strain H4-8 / FGSC 9210)</name>
    <name type="common">Split gill fungus</name>
    <dbReference type="NCBI Taxonomy" id="578458"/>
    <lineage>
        <taxon>Eukaryota</taxon>
        <taxon>Fungi</taxon>
        <taxon>Dikarya</taxon>
        <taxon>Basidiomycota</taxon>
        <taxon>Agaricomycotina</taxon>
        <taxon>Agaricomycetes</taxon>
        <taxon>Agaricomycetidae</taxon>
        <taxon>Agaricales</taxon>
        <taxon>Schizophyllaceae</taxon>
        <taxon>Schizophyllum</taxon>
    </lineage>
</organism>
<sequence>MSSPAALAPAPPTLTSAATSSAPATPPNFEESSKPHELEGQSDTTSTDSAGARLVSVYDIFHQKGGKAAHLLPLVTANRAASEVARDVLWERQWELANLLRTIPRVESVIKEGYYWVYVGRGKSSPRATPRVVLHLPAPATLTDAEYARFHDYARRIKVFDDFYDYSEWNRARYIIDSSLWNAVLVRGPLLPNVYALGQRGGFKLAFDDRYLCTAVTDGTEPGSASYPPSPELSLMEYNHFDDHCKRLATIAPFANIRYLSLVHEQGDPFEQIVHLRQLPSLEELHLTNFEQSNLSSTSPAPAAIPGFQALRTLVIGDHRGKLSMRDARIVLRSMSSQPLRLRTFSYRDFEQFGEGEQLGARRLYRTMRERVDNDTLTTLSISTGSYGNIRASRLFADLCAFKNVSRAEIYFNHELADVDDTLDVLSAAWTKLEHLTFVNRGVERPFEEEFPQMTGLTMEGLVPLARRCPHLKTLTVPYLDGEVPEPVFVPEREVLRDRRLKIEMRYGGVPDEKDDLIRFLNSVFPAPTLRFIGMDYGHSGSDEAGEWREFWDMMQKRVARGSEA</sequence>
<name>D8QIY0_SCHCM</name>
<dbReference type="OrthoDB" id="3543113at2759"/>
<dbReference type="GeneID" id="9593778"/>
<accession>D8QIY0</accession>
<evidence type="ECO:0008006" key="4">
    <source>
        <dbReference type="Google" id="ProtNLM"/>
    </source>
</evidence>
<keyword evidence="3" id="KW-1185">Reference proteome</keyword>
<dbReference type="VEuPathDB" id="FungiDB:SCHCODRAFT_02556849"/>
<dbReference type="InParanoid" id="D8QIY0"/>
<feature type="non-terminal residue" evidence="2">
    <location>
        <position position="565"/>
    </location>
</feature>
<evidence type="ECO:0000313" key="3">
    <source>
        <dbReference type="Proteomes" id="UP000007431"/>
    </source>
</evidence>
<dbReference type="EMBL" id="GL377313">
    <property type="protein sequence ID" value="EFI92309.1"/>
    <property type="molecule type" value="Genomic_DNA"/>
</dbReference>
<evidence type="ECO:0000256" key="1">
    <source>
        <dbReference type="SAM" id="MobiDB-lite"/>
    </source>
</evidence>
<dbReference type="HOGENOM" id="CLU_019660_0_0_1"/>
<evidence type="ECO:0000313" key="2">
    <source>
        <dbReference type="EMBL" id="EFI92309.1"/>
    </source>
</evidence>